<keyword evidence="5" id="KW-1003">Cell membrane</keyword>
<accession>E7GDD1</accession>
<sequence length="442" mass="48884">MNNPLAKDFTFSSLLHFAFPTIVMMLFMGLYTIVDTIFVSQFVNTFALSALNIVCPVINIIVGIGTMIATGGSAIIARQMGAGKMTEAHQNFTIIFVLTILLGLIITLVGLFFIENIIWGLGASPLLFPYCKDYLLIIFIFTPASLLQVLFQSLIVTAGKPKYGFFLSISAGMINIILDYVFIVVFDMGIMGAALGTGFGYMVPAVFGIFFFTNHKGTLSLTTPSFKPMVFIECCTNGSSEMVSQVATAITTFFFNQAMMTLLGESGVAAMTIMIYTQFLFTTLYIGFSMGVAPIISFQYGAQNYKSLKKIYKICLTFIGISSLCIFLASLFSRSQLIQLFTSSDTYVYQIAYSGFTIFLFHFLFIGMNIFTSATFTALSNGKVSAFISFLRTFGFIMIGLLFLPTYFGVTAVWLTVPIAECLTSLISLLLIFIYRKQYHYL</sequence>
<comment type="caution">
    <text evidence="11">The sequence shown here is derived from an EMBL/GenBank/DDBJ whole genome shotgun (WGS) entry which is preliminary data.</text>
</comment>
<feature type="transmembrane region" description="Helical" evidence="10">
    <location>
        <begin position="414"/>
        <end position="435"/>
    </location>
</feature>
<dbReference type="InterPro" id="IPR045070">
    <property type="entry name" value="MATE_MepA-like"/>
</dbReference>
<name>E7GDD1_9FIRM</name>
<dbReference type="GeneID" id="78228340"/>
<dbReference type="AlphaFoldDB" id="E7GDD1"/>
<dbReference type="PIRSF" id="PIRSF006603">
    <property type="entry name" value="DinF"/>
    <property type="match status" value="1"/>
</dbReference>
<feature type="transmembrane region" description="Helical" evidence="10">
    <location>
        <begin position="92"/>
        <end position="114"/>
    </location>
</feature>
<dbReference type="Proteomes" id="UP000003157">
    <property type="component" value="Unassembled WGS sequence"/>
</dbReference>
<evidence type="ECO:0000313" key="11">
    <source>
        <dbReference type="EMBL" id="EFW03982.1"/>
    </source>
</evidence>
<feature type="transmembrane region" description="Helical" evidence="10">
    <location>
        <begin position="314"/>
        <end position="332"/>
    </location>
</feature>
<dbReference type="InterPro" id="IPR002528">
    <property type="entry name" value="MATE_fam"/>
</dbReference>
<dbReference type="GO" id="GO:0042910">
    <property type="term" value="F:xenobiotic transmembrane transporter activity"/>
    <property type="evidence" value="ECO:0007669"/>
    <property type="project" value="InterPro"/>
</dbReference>
<evidence type="ECO:0000256" key="10">
    <source>
        <dbReference type="SAM" id="Phobius"/>
    </source>
</evidence>
<dbReference type="OrthoDB" id="9808954at2"/>
<feature type="transmembrane region" description="Helical" evidence="10">
    <location>
        <begin position="384"/>
        <end position="408"/>
    </location>
</feature>
<feature type="transmembrane region" description="Helical" evidence="10">
    <location>
        <begin position="283"/>
        <end position="302"/>
    </location>
</feature>
<dbReference type="PANTHER" id="PTHR43823">
    <property type="entry name" value="SPORULATION PROTEIN YKVU"/>
    <property type="match status" value="1"/>
</dbReference>
<dbReference type="RefSeq" id="WP_008789861.1">
    <property type="nucleotide sequence ID" value="NZ_AKCB01000001.1"/>
</dbReference>
<evidence type="ECO:0000256" key="7">
    <source>
        <dbReference type="ARBA" id="ARBA00022989"/>
    </source>
</evidence>
<reference evidence="11 12" key="1">
    <citation type="submission" date="2010-12" db="EMBL/GenBank/DDBJ databases">
        <title>The Genome Sequence of Coprobacillus sp. strain 29_1.</title>
        <authorList>
            <consortium name="The Broad Institute Genome Sequencing Platform"/>
            <person name="Earl A."/>
            <person name="Ward D."/>
            <person name="Feldgarden M."/>
            <person name="Gevers D."/>
            <person name="Daigneault M."/>
            <person name="Sibley C.D."/>
            <person name="White A."/>
            <person name="Strauss J."/>
            <person name="Allen-Vercoe E."/>
            <person name="Young S.K."/>
            <person name="Zeng Q."/>
            <person name="Gargeya S."/>
            <person name="Fitzgerald M."/>
            <person name="Haas B."/>
            <person name="Abouelleil A."/>
            <person name="Alvarado L."/>
            <person name="Arachchi H.M."/>
            <person name="Berlin A."/>
            <person name="Brown A."/>
            <person name="Chapman S.B."/>
            <person name="Chen Z."/>
            <person name="Dunbar C."/>
            <person name="Freedman E."/>
            <person name="Gearin G."/>
            <person name="Gellesch M."/>
            <person name="Goldberg J."/>
            <person name="Griggs A."/>
            <person name="Gujja S."/>
            <person name="Heilman E."/>
            <person name="Heiman D."/>
            <person name="Howarth C."/>
            <person name="Larson L."/>
            <person name="Lui A."/>
            <person name="MacDonald P.J.P."/>
            <person name="Mehta T."/>
            <person name="Montmayeur A."/>
            <person name="Murphy C."/>
            <person name="Neiman D."/>
            <person name="Pearson M."/>
            <person name="Priest M."/>
            <person name="Roberts A."/>
            <person name="Saif S."/>
            <person name="Shea T."/>
            <person name="Shenoy N."/>
            <person name="Sisk P."/>
            <person name="Stolte C."/>
            <person name="Sykes S."/>
            <person name="White J."/>
            <person name="Yandava C."/>
            <person name="Nusbaum C."/>
            <person name="Birren B."/>
        </authorList>
    </citation>
    <scope>NUCLEOTIDE SEQUENCE [LARGE SCALE GENOMIC DNA]</scope>
    <source>
        <strain evidence="11 12">29_1</strain>
    </source>
</reference>
<dbReference type="PANTHER" id="PTHR43823:SF3">
    <property type="entry name" value="MULTIDRUG EXPORT PROTEIN MEPA"/>
    <property type="match status" value="1"/>
</dbReference>
<evidence type="ECO:0000256" key="2">
    <source>
        <dbReference type="ARBA" id="ARBA00008417"/>
    </source>
</evidence>
<keyword evidence="12" id="KW-1185">Reference proteome</keyword>
<feature type="transmembrane region" description="Helical" evidence="10">
    <location>
        <begin position="134"/>
        <end position="151"/>
    </location>
</feature>
<feature type="transmembrane region" description="Helical" evidence="10">
    <location>
        <begin position="12"/>
        <end position="34"/>
    </location>
</feature>
<comment type="similarity">
    <text evidence="2">Belongs to the multi antimicrobial extrusion (MATE) (TC 2.A.66.1) family. MepA subfamily.</text>
</comment>
<dbReference type="GO" id="GO:0005886">
    <property type="term" value="C:plasma membrane"/>
    <property type="evidence" value="ECO:0007669"/>
    <property type="project" value="UniProtKB-SubCell"/>
</dbReference>
<dbReference type="EMBL" id="ADKX01000041">
    <property type="protein sequence ID" value="EFW03982.1"/>
    <property type="molecule type" value="Genomic_DNA"/>
</dbReference>
<dbReference type="NCBIfam" id="TIGR00797">
    <property type="entry name" value="matE"/>
    <property type="match status" value="1"/>
</dbReference>
<evidence type="ECO:0000256" key="8">
    <source>
        <dbReference type="ARBA" id="ARBA00023136"/>
    </source>
</evidence>
<feature type="transmembrane region" description="Helical" evidence="10">
    <location>
        <begin position="163"/>
        <end position="183"/>
    </location>
</feature>
<keyword evidence="8 10" id="KW-0472">Membrane</keyword>
<dbReference type="STRING" id="100884.GCA_000269565_00427"/>
<keyword evidence="6 10" id="KW-0812">Transmembrane</keyword>
<dbReference type="GO" id="GO:0046677">
    <property type="term" value="P:response to antibiotic"/>
    <property type="evidence" value="ECO:0007669"/>
    <property type="project" value="UniProtKB-KW"/>
</dbReference>
<comment type="subcellular location">
    <subcellularLocation>
        <location evidence="1">Cell membrane</location>
        <topology evidence="1">Multi-pass membrane protein</topology>
    </subcellularLocation>
</comment>
<feature type="transmembrane region" description="Helical" evidence="10">
    <location>
        <begin position="189"/>
        <end position="212"/>
    </location>
</feature>
<evidence type="ECO:0000256" key="4">
    <source>
        <dbReference type="ARBA" id="ARBA00022448"/>
    </source>
</evidence>
<feature type="transmembrane region" description="Helical" evidence="10">
    <location>
        <begin position="46"/>
        <end position="71"/>
    </location>
</feature>
<protein>
    <recommendedName>
        <fullName evidence="3">Multidrug export protein MepA</fullName>
    </recommendedName>
</protein>
<evidence type="ECO:0000256" key="1">
    <source>
        <dbReference type="ARBA" id="ARBA00004651"/>
    </source>
</evidence>
<dbReference type="InterPro" id="IPR048279">
    <property type="entry name" value="MdtK-like"/>
</dbReference>
<keyword evidence="7 10" id="KW-1133">Transmembrane helix</keyword>
<evidence type="ECO:0000313" key="12">
    <source>
        <dbReference type="Proteomes" id="UP000003157"/>
    </source>
</evidence>
<dbReference type="GO" id="GO:0015297">
    <property type="term" value="F:antiporter activity"/>
    <property type="evidence" value="ECO:0007669"/>
    <property type="project" value="InterPro"/>
</dbReference>
<evidence type="ECO:0000256" key="5">
    <source>
        <dbReference type="ARBA" id="ARBA00022475"/>
    </source>
</evidence>
<evidence type="ECO:0000256" key="3">
    <source>
        <dbReference type="ARBA" id="ARBA00022106"/>
    </source>
</evidence>
<dbReference type="CDD" id="cd13143">
    <property type="entry name" value="MATE_MepA_like"/>
    <property type="match status" value="1"/>
</dbReference>
<dbReference type="InterPro" id="IPR051327">
    <property type="entry name" value="MATE_MepA_subfamily"/>
</dbReference>
<gene>
    <name evidence="11" type="ORF">HMPREF9488_02774</name>
</gene>
<organism evidence="11 12">
    <name type="scientific">Coprobacillus cateniformis</name>
    <dbReference type="NCBI Taxonomy" id="100884"/>
    <lineage>
        <taxon>Bacteria</taxon>
        <taxon>Bacillati</taxon>
        <taxon>Bacillota</taxon>
        <taxon>Erysipelotrichia</taxon>
        <taxon>Erysipelotrichales</taxon>
        <taxon>Coprobacillaceae</taxon>
        <taxon>Coprobacillus</taxon>
    </lineage>
</organism>
<keyword evidence="4" id="KW-0813">Transport</keyword>
<proteinExistence type="inferred from homology"/>
<dbReference type="Pfam" id="PF01554">
    <property type="entry name" value="MatE"/>
    <property type="match status" value="2"/>
</dbReference>
<feature type="transmembrane region" description="Helical" evidence="10">
    <location>
        <begin position="258"/>
        <end position="277"/>
    </location>
</feature>
<keyword evidence="9" id="KW-0046">Antibiotic resistance</keyword>
<feature type="transmembrane region" description="Helical" evidence="10">
    <location>
        <begin position="352"/>
        <end position="372"/>
    </location>
</feature>
<dbReference type="eggNOG" id="COG0534">
    <property type="taxonomic scope" value="Bacteria"/>
</dbReference>
<evidence type="ECO:0000256" key="9">
    <source>
        <dbReference type="ARBA" id="ARBA00023251"/>
    </source>
</evidence>
<evidence type="ECO:0000256" key="6">
    <source>
        <dbReference type="ARBA" id="ARBA00022692"/>
    </source>
</evidence>
<dbReference type="HOGENOM" id="CLU_012893_0_2_9"/>